<dbReference type="PIRSF" id="PIRSF001361">
    <property type="entry name" value="DAHP_synthase"/>
    <property type="match status" value="1"/>
</dbReference>
<organism evidence="10 11">
    <name type="scientific">Pseudohongiella nitratireducens</name>
    <dbReference type="NCBI Taxonomy" id="1768907"/>
    <lineage>
        <taxon>Bacteria</taxon>
        <taxon>Pseudomonadati</taxon>
        <taxon>Pseudomonadota</taxon>
        <taxon>Gammaproteobacteria</taxon>
        <taxon>Pseudomonadales</taxon>
        <taxon>Pseudohongiellaceae</taxon>
        <taxon>Pseudohongiella</taxon>
    </lineage>
</organism>
<evidence type="ECO:0000256" key="6">
    <source>
        <dbReference type="ARBA" id="ARBA00023141"/>
    </source>
</evidence>
<evidence type="ECO:0000256" key="4">
    <source>
        <dbReference type="ARBA" id="ARBA00022605"/>
    </source>
</evidence>
<comment type="pathway">
    <text evidence="2 8">Metabolic intermediate biosynthesis; chorismate biosynthesis; chorismate from D-erythrose 4-phosphate and phosphoenolpyruvate: step 1/7.</text>
</comment>
<dbReference type="InterPro" id="IPR006218">
    <property type="entry name" value="DAHP1/KDSA"/>
</dbReference>
<dbReference type="EC" id="2.5.1.54" evidence="8"/>
<dbReference type="NCBIfam" id="NF009395">
    <property type="entry name" value="PRK12755.1"/>
    <property type="match status" value="1"/>
</dbReference>
<evidence type="ECO:0000256" key="3">
    <source>
        <dbReference type="ARBA" id="ARBA00007985"/>
    </source>
</evidence>
<dbReference type="GO" id="GO:0005737">
    <property type="term" value="C:cytoplasm"/>
    <property type="evidence" value="ECO:0007669"/>
    <property type="project" value="TreeGrafter"/>
</dbReference>
<keyword evidence="5 8" id="KW-0808">Transferase</keyword>
<keyword evidence="6 8" id="KW-0057">Aromatic amino acid biosynthesis</keyword>
<dbReference type="GO" id="GO:0008652">
    <property type="term" value="P:amino acid biosynthetic process"/>
    <property type="evidence" value="ECO:0007669"/>
    <property type="project" value="UniProtKB-KW"/>
</dbReference>
<keyword evidence="11" id="KW-1185">Reference proteome</keyword>
<dbReference type="AlphaFoldDB" id="A0A917LU79"/>
<dbReference type="PANTHER" id="PTHR21225:SF10">
    <property type="entry name" value="PHOSPHO-2-DEHYDRO-3-DEOXYHEPTONATE ALDOLASE, TYR-SENSITIVE"/>
    <property type="match status" value="1"/>
</dbReference>
<evidence type="ECO:0000256" key="7">
    <source>
        <dbReference type="ARBA" id="ARBA00047508"/>
    </source>
</evidence>
<dbReference type="OrthoDB" id="9807331at2"/>
<dbReference type="InterPro" id="IPR006219">
    <property type="entry name" value="DAHP_synth_1"/>
</dbReference>
<evidence type="ECO:0000313" key="11">
    <source>
        <dbReference type="Proteomes" id="UP000627715"/>
    </source>
</evidence>
<evidence type="ECO:0000256" key="8">
    <source>
        <dbReference type="PIRNR" id="PIRNR001361"/>
    </source>
</evidence>
<name>A0A917LU79_9GAMM</name>
<evidence type="ECO:0000256" key="5">
    <source>
        <dbReference type="ARBA" id="ARBA00022679"/>
    </source>
</evidence>
<evidence type="ECO:0000259" key="9">
    <source>
        <dbReference type="Pfam" id="PF00793"/>
    </source>
</evidence>
<feature type="domain" description="DAHP synthetase I/KDSA" evidence="9">
    <location>
        <begin position="48"/>
        <end position="341"/>
    </location>
</feature>
<dbReference type="PANTHER" id="PTHR21225">
    <property type="entry name" value="PHOSPHO-2-DEHYDRO-3-DEOXYHEPTONATE ALDOLASE DAHP SYNTHETASE"/>
    <property type="match status" value="1"/>
</dbReference>
<evidence type="ECO:0000256" key="2">
    <source>
        <dbReference type="ARBA" id="ARBA00004688"/>
    </source>
</evidence>
<comment type="caution">
    <text evidence="10">The sequence shown here is derived from an EMBL/GenBank/DDBJ whole genome shotgun (WGS) entry which is preliminary data.</text>
</comment>
<dbReference type="RefSeq" id="WP_068813151.1">
    <property type="nucleotide sequence ID" value="NZ_BMIY01000005.1"/>
</dbReference>
<dbReference type="GO" id="GO:0003849">
    <property type="term" value="F:3-deoxy-7-phosphoheptulonate synthase activity"/>
    <property type="evidence" value="ECO:0007669"/>
    <property type="project" value="UniProtKB-EC"/>
</dbReference>
<reference evidence="10" key="1">
    <citation type="journal article" date="2014" name="Int. J. Syst. Evol. Microbiol.">
        <title>Complete genome sequence of Corynebacterium casei LMG S-19264T (=DSM 44701T), isolated from a smear-ripened cheese.</title>
        <authorList>
            <consortium name="US DOE Joint Genome Institute (JGI-PGF)"/>
            <person name="Walter F."/>
            <person name="Albersmeier A."/>
            <person name="Kalinowski J."/>
            <person name="Ruckert C."/>
        </authorList>
    </citation>
    <scope>NUCLEOTIDE SEQUENCE</scope>
    <source>
        <strain evidence="10">CGMCC 1.15425</strain>
    </source>
</reference>
<dbReference type="InterPro" id="IPR013785">
    <property type="entry name" value="Aldolase_TIM"/>
</dbReference>
<comment type="similarity">
    <text evidence="3 8">Belongs to the class-I DAHP synthase family.</text>
</comment>
<protein>
    <recommendedName>
        <fullName evidence="8">Phospho-2-dehydro-3-deoxyheptonate aldolase</fullName>
        <ecNumber evidence="8">2.5.1.54</ecNumber>
    </recommendedName>
</protein>
<keyword evidence="4 8" id="KW-0028">Amino-acid biosynthesis</keyword>
<gene>
    <name evidence="10" type="ORF">GCM10011403_13710</name>
</gene>
<dbReference type="GO" id="GO:0042802">
    <property type="term" value="F:identical protein binding"/>
    <property type="evidence" value="ECO:0007669"/>
    <property type="project" value="UniProtKB-ARBA"/>
</dbReference>
<reference evidence="10" key="2">
    <citation type="submission" date="2020-09" db="EMBL/GenBank/DDBJ databases">
        <authorList>
            <person name="Sun Q."/>
            <person name="Zhou Y."/>
        </authorList>
    </citation>
    <scope>NUCLEOTIDE SEQUENCE</scope>
    <source>
        <strain evidence="10">CGMCC 1.15425</strain>
    </source>
</reference>
<comment type="function">
    <text evidence="1 8">Stereospecific condensation of phosphoenolpyruvate (PEP) and D-erythrose-4-phosphate (E4P) giving rise to 3-deoxy-D-arabino-heptulosonate-7-phosphate (DAHP).</text>
</comment>
<dbReference type="Gene3D" id="3.20.20.70">
    <property type="entry name" value="Aldolase class I"/>
    <property type="match status" value="1"/>
</dbReference>
<dbReference type="SUPFAM" id="SSF51569">
    <property type="entry name" value="Aldolase"/>
    <property type="match status" value="1"/>
</dbReference>
<dbReference type="Proteomes" id="UP000627715">
    <property type="component" value="Unassembled WGS sequence"/>
</dbReference>
<dbReference type="GO" id="GO:0009073">
    <property type="term" value="P:aromatic amino acid family biosynthetic process"/>
    <property type="evidence" value="ECO:0007669"/>
    <property type="project" value="UniProtKB-KW"/>
</dbReference>
<evidence type="ECO:0000256" key="1">
    <source>
        <dbReference type="ARBA" id="ARBA00003726"/>
    </source>
</evidence>
<dbReference type="FunFam" id="3.20.20.70:FF:000005">
    <property type="entry name" value="Phospho-2-dehydro-3-deoxyheptonate aldolase"/>
    <property type="match status" value="1"/>
</dbReference>
<dbReference type="EMBL" id="BMIY01000005">
    <property type="protein sequence ID" value="GGG57696.1"/>
    <property type="molecule type" value="Genomic_DNA"/>
</dbReference>
<evidence type="ECO:0000313" key="10">
    <source>
        <dbReference type="EMBL" id="GGG57696.1"/>
    </source>
</evidence>
<dbReference type="Pfam" id="PF00793">
    <property type="entry name" value="DAHP_synth_1"/>
    <property type="match status" value="1"/>
</dbReference>
<proteinExistence type="inferred from homology"/>
<accession>A0A917LU79</accession>
<sequence>MTDTHTEVDNLHIISSELLPTPTELKQAMPLQGKAMQTVLEGHRAVKGILDGEDHRLIVVVGPCSIHDPALAMDYARKLQPLAEELGDSLKIVMRVYFEKPRTTVGWEGLIYDPYLDGSHRIADGLKMGRQLMLDINALGLPIGIEALDLISPQYLQDLVSWTAIGARTTESPTHRKLSSGISSAVGFKNSTDGSLTVAVNAIRAASAINTFISVTEEGKVAAFRTSGNPHCHVILRGGSEPNYEKPHVEACEAALEKAAIRPNIMIDCSHGNSRKQHELQLEVLDNVAEQIEQGNRSIIGVMVESHINAGNQPIPDDLDSIKYGVSITDACIDWETTEVALRKLSERVGPALKKRHSTAEQG</sequence>
<dbReference type="NCBIfam" id="TIGR00034">
    <property type="entry name" value="aroFGH"/>
    <property type="match status" value="1"/>
</dbReference>
<comment type="catalytic activity">
    <reaction evidence="7 8">
        <text>D-erythrose 4-phosphate + phosphoenolpyruvate + H2O = 7-phospho-2-dehydro-3-deoxy-D-arabino-heptonate + phosphate</text>
        <dbReference type="Rhea" id="RHEA:14717"/>
        <dbReference type="ChEBI" id="CHEBI:15377"/>
        <dbReference type="ChEBI" id="CHEBI:16897"/>
        <dbReference type="ChEBI" id="CHEBI:43474"/>
        <dbReference type="ChEBI" id="CHEBI:58394"/>
        <dbReference type="ChEBI" id="CHEBI:58702"/>
        <dbReference type="EC" id="2.5.1.54"/>
    </reaction>
</comment>